<protein>
    <submittedName>
        <fullName evidence="3">Protein CBG13510</fullName>
    </submittedName>
</protein>
<feature type="region of interest" description="Disordered" evidence="1">
    <location>
        <begin position="511"/>
        <end position="544"/>
    </location>
</feature>
<feature type="region of interest" description="Disordered" evidence="1">
    <location>
        <begin position="594"/>
        <end position="635"/>
    </location>
</feature>
<dbReference type="WormBase" id="CBG13510a">
    <property type="protein sequence ID" value="CBP43703"/>
    <property type="gene ID" value="WBGene00034267"/>
</dbReference>
<keyword evidence="4" id="KW-1185">Reference proteome</keyword>
<feature type="region of interest" description="Disordered" evidence="1">
    <location>
        <begin position="80"/>
        <end position="122"/>
    </location>
</feature>
<dbReference type="OMA" id="AREPVEY"/>
<reference evidence="3 4" key="2">
    <citation type="journal article" date="2011" name="PLoS Genet.">
        <title>Caenorhabditis briggsae recombinant inbred line genotypes reveal inter-strain incompatibility and the evolution of recombination.</title>
        <authorList>
            <person name="Ross J.A."/>
            <person name="Koboldt D.C."/>
            <person name="Staisch J.E."/>
            <person name="Chamberlin H.M."/>
            <person name="Gupta B.P."/>
            <person name="Miller R.D."/>
            <person name="Baird S.E."/>
            <person name="Haag E.S."/>
        </authorList>
    </citation>
    <scope>NUCLEOTIDE SEQUENCE [LARGE SCALE GENOMIC DNA]</scope>
    <source>
        <strain evidence="3 4">AF16</strain>
    </source>
</reference>
<accession>A8XI24</accession>
<evidence type="ECO:0000256" key="2">
    <source>
        <dbReference type="SAM" id="SignalP"/>
    </source>
</evidence>
<evidence type="ECO:0000313" key="5">
    <source>
        <dbReference type="WormBase" id="CBG13510a"/>
    </source>
</evidence>
<evidence type="ECO:0000313" key="3">
    <source>
        <dbReference type="EMBL" id="CAP32297.2"/>
    </source>
</evidence>
<name>A8XI24_CAEBR</name>
<feature type="compositionally biased region" description="Polar residues" evidence="1">
    <location>
        <begin position="365"/>
        <end position="380"/>
    </location>
</feature>
<evidence type="ECO:0000256" key="1">
    <source>
        <dbReference type="SAM" id="MobiDB-lite"/>
    </source>
</evidence>
<gene>
    <name evidence="3 5" type="ORF">CBG13510</name>
    <name evidence="3" type="ORF">CBG_13510</name>
</gene>
<feature type="compositionally biased region" description="Polar residues" evidence="1">
    <location>
        <begin position="96"/>
        <end position="117"/>
    </location>
</feature>
<dbReference type="InParanoid" id="A8XI24"/>
<feature type="compositionally biased region" description="Pro residues" evidence="1">
    <location>
        <begin position="466"/>
        <end position="475"/>
    </location>
</feature>
<feature type="region of interest" description="Disordered" evidence="1">
    <location>
        <begin position="180"/>
        <end position="412"/>
    </location>
</feature>
<dbReference type="eggNOG" id="ENOG502TH37">
    <property type="taxonomic scope" value="Eukaryota"/>
</dbReference>
<dbReference type="EMBL" id="HE600980">
    <property type="protein sequence ID" value="CAP32297.2"/>
    <property type="molecule type" value="Genomic_DNA"/>
</dbReference>
<organism evidence="3 4">
    <name type="scientific">Caenorhabditis briggsae</name>
    <dbReference type="NCBI Taxonomy" id="6238"/>
    <lineage>
        <taxon>Eukaryota</taxon>
        <taxon>Metazoa</taxon>
        <taxon>Ecdysozoa</taxon>
        <taxon>Nematoda</taxon>
        <taxon>Chromadorea</taxon>
        <taxon>Rhabditida</taxon>
        <taxon>Rhabditina</taxon>
        <taxon>Rhabditomorpha</taxon>
        <taxon>Rhabditoidea</taxon>
        <taxon>Rhabditidae</taxon>
        <taxon>Peloderinae</taxon>
        <taxon>Caenorhabditis</taxon>
    </lineage>
</organism>
<feature type="compositionally biased region" description="Basic and acidic residues" evidence="1">
    <location>
        <begin position="219"/>
        <end position="229"/>
    </location>
</feature>
<dbReference type="KEGG" id="cbr:CBG_13510"/>
<feature type="region of interest" description="Disordered" evidence="1">
    <location>
        <begin position="424"/>
        <end position="489"/>
    </location>
</feature>
<feature type="signal peptide" evidence="2">
    <location>
        <begin position="1"/>
        <end position="21"/>
    </location>
</feature>
<dbReference type="RefSeq" id="XP_045095181.1">
    <property type="nucleotide sequence ID" value="XM_045236391.1"/>
</dbReference>
<feature type="compositionally biased region" description="Polar residues" evidence="1">
    <location>
        <begin position="312"/>
        <end position="344"/>
    </location>
</feature>
<proteinExistence type="predicted"/>
<feature type="chain" id="PRO_5002733447" evidence="2">
    <location>
        <begin position="22"/>
        <end position="1070"/>
    </location>
</feature>
<feature type="compositionally biased region" description="Polar residues" evidence="1">
    <location>
        <begin position="520"/>
        <end position="535"/>
    </location>
</feature>
<reference evidence="3 4" key="1">
    <citation type="journal article" date="2003" name="PLoS Biol.">
        <title>The genome sequence of Caenorhabditis briggsae: a platform for comparative genomics.</title>
        <authorList>
            <person name="Stein L.D."/>
            <person name="Bao Z."/>
            <person name="Blasiar D."/>
            <person name="Blumenthal T."/>
            <person name="Brent M.R."/>
            <person name="Chen N."/>
            <person name="Chinwalla A."/>
            <person name="Clarke L."/>
            <person name="Clee C."/>
            <person name="Coghlan A."/>
            <person name="Coulson A."/>
            <person name="D'Eustachio P."/>
            <person name="Fitch D.H."/>
            <person name="Fulton L.A."/>
            <person name="Fulton R.E."/>
            <person name="Griffiths-Jones S."/>
            <person name="Harris T.W."/>
            <person name="Hillier L.W."/>
            <person name="Kamath R."/>
            <person name="Kuwabara P.E."/>
            <person name="Mardis E.R."/>
            <person name="Marra M.A."/>
            <person name="Miner T.L."/>
            <person name="Minx P."/>
            <person name="Mullikin J.C."/>
            <person name="Plumb R.W."/>
            <person name="Rogers J."/>
            <person name="Schein J.E."/>
            <person name="Sohrmann M."/>
            <person name="Spieth J."/>
            <person name="Stajich J.E."/>
            <person name="Wei C."/>
            <person name="Willey D."/>
            <person name="Wilson R.K."/>
            <person name="Durbin R."/>
            <person name="Waterston R.H."/>
        </authorList>
    </citation>
    <scope>NUCLEOTIDE SEQUENCE [LARGE SCALE GENOMIC DNA]</scope>
    <source>
        <strain evidence="3 4">AF16</strain>
    </source>
</reference>
<evidence type="ECO:0000313" key="4">
    <source>
        <dbReference type="Proteomes" id="UP000008549"/>
    </source>
</evidence>
<dbReference type="AlphaFoldDB" id="A8XI24"/>
<feature type="compositionally biased region" description="Polar residues" evidence="1">
    <location>
        <begin position="478"/>
        <end position="489"/>
    </location>
</feature>
<feature type="compositionally biased region" description="Acidic residues" evidence="1">
    <location>
        <begin position="621"/>
        <end position="630"/>
    </location>
</feature>
<dbReference type="Proteomes" id="UP000008549">
    <property type="component" value="Unassembled WGS sequence"/>
</dbReference>
<dbReference type="GeneID" id="8576968"/>
<keyword evidence="2" id="KW-0732">Signal</keyword>
<dbReference type="CTD" id="8576968"/>
<dbReference type="STRING" id="6238.A8XI24"/>
<feature type="compositionally biased region" description="Basic and acidic residues" evidence="1">
    <location>
        <begin position="264"/>
        <end position="279"/>
    </location>
</feature>
<dbReference type="HOGENOM" id="CLU_006735_0_0_1"/>
<feature type="compositionally biased region" description="Low complexity" evidence="1">
    <location>
        <begin position="424"/>
        <end position="436"/>
    </location>
</feature>
<sequence length="1070" mass="117108">MRRTIFPVFLVVFLLKRHVSGYASAPGTYPEEEMKAGNDLEVPKNPYQSAWTGYEFYYEKESKKNPAYVDSGKMPAFQSIEEVSSDRESPADPQNLAYQASGSEGRSSTKHTSTSVAPESVEEKVTEKVLVSPSSSIKGKCFILYLQQCDSLLHFFTSVTCHLSTDVPVTTIAPIFTNVTVSTSPTPSLSSNPPSPIDPESGSDELAADQTLYGGDQESNEKKEAEKDSITTIPPPLVFSPKLSMSRDPPPPSSTPRNLLTMLIEKKNGDTAEDSHESGYEPGNPKNSKWSEKKGRAPGTEPKSAGDHKSFILNTAEQTGYENSLEKSLTPSFASQDTNQSTAYSGYPENIGSSKSSPKADPINAESSESSGYPGSFGTSPQPPDSFRGAPQEKPSLKAVPTAFSRNSINPEITEMSLISSTVSYEATTPTTTVPSDSDDYAQNEPQANPLVPESSRIYPTQETQPSPPKQPPTLQPYSNPSIPNLNHHSVSQELHGETLIPEAQIDYGTIPSDPIRLENYSNPVTSNHGNSPGSEPSLERPAPQSVISHISDVVNYNNHIDKLPKPTSPIIENAWNYRNSNNAISARDQYDHFGTARHHPAPPSPHQSLSQKHFTHGSFEEDPSDEMDGGYDNNDVIVVPLRSSASSSHSTASTTSNTEVRAQISEIDRIAESFENSAREPVEYEQKITSESSKGITVEAGKEIMKHLGRKSRKCCSCCDEKQPVSRNIETKADPHHVQQAVDPSRQLGERDPVENYVPLQSTVGGNAYVQQPAAPPPQQTYYQQPFQQYQSQYPQSYPYQQPSSCGCQPQPQNCCAPPAPCCLPTIPCCPPIPCCPQPKICCQPTPICLPPQQCCSINFKLPTIPICGRACPSCPCRRRVHKSLRLKRHAISSSCHQCSAAGEPWKSVLHQHREKRAAPGCSSGFSTVQQNSCGTCGASNLRSPRVKRMGCLPCLGRKKRDTEENSHIRVKRMGCLPCLNGRKKRSALSSGCSQCNSLGHLFNRYKRSLFGCSPCTSQPSCGCQGRKKRSLTVKMVKKAPEQCDATCCDYSRYSIRNTCNKSTRHMLQ</sequence>
<feature type="compositionally biased region" description="Low complexity" evidence="1">
    <location>
        <begin position="180"/>
        <end position="192"/>
    </location>
</feature>